<sequence>AEHEAFLSCTAGENMVDYF</sequence>
<name>J9GBN2_9ZZZZ</name>
<feature type="non-terminal residue" evidence="1">
    <location>
        <position position="1"/>
    </location>
</feature>
<evidence type="ECO:0000313" key="1">
    <source>
        <dbReference type="EMBL" id="EJW99162.1"/>
    </source>
</evidence>
<proteinExistence type="predicted"/>
<comment type="caution">
    <text evidence="1">The sequence shown here is derived from an EMBL/GenBank/DDBJ whole genome shotgun (WGS) entry which is preliminary data.</text>
</comment>
<gene>
    <name evidence="1" type="ORF">EVA_12732</name>
</gene>
<reference evidence="1" key="1">
    <citation type="journal article" date="2012" name="PLoS ONE">
        <title>Gene sets for utilization of primary and secondary nutrition supplies in the distal gut of endangered iberian lynx.</title>
        <authorList>
            <person name="Alcaide M."/>
            <person name="Messina E."/>
            <person name="Richter M."/>
            <person name="Bargiela R."/>
            <person name="Peplies J."/>
            <person name="Huws S.A."/>
            <person name="Newbold C.J."/>
            <person name="Golyshin P.N."/>
            <person name="Simon M.A."/>
            <person name="Lopez G."/>
            <person name="Yakimov M.M."/>
            <person name="Ferrer M."/>
        </authorList>
    </citation>
    <scope>NUCLEOTIDE SEQUENCE</scope>
</reference>
<dbReference type="AlphaFoldDB" id="J9GBN2"/>
<protein>
    <submittedName>
        <fullName evidence="1">Uncharacterized protein</fullName>
    </submittedName>
</protein>
<dbReference type="EMBL" id="AMCI01003941">
    <property type="protein sequence ID" value="EJW99162.1"/>
    <property type="molecule type" value="Genomic_DNA"/>
</dbReference>
<organism evidence="1">
    <name type="scientific">gut metagenome</name>
    <dbReference type="NCBI Taxonomy" id="749906"/>
    <lineage>
        <taxon>unclassified sequences</taxon>
        <taxon>metagenomes</taxon>
        <taxon>organismal metagenomes</taxon>
    </lineage>
</organism>
<accession>J9GBN2</accession>